<dbReference type="Gene3D" id="2.40.30.10">
    <property type="entry name" value="Translation factors"/>
    <property type="match status" value="1"/>
</dbReference>
<name>A0ABY3PKT3_9CYAN</name>
<evidence type="ECO:0000313" key="4">
    <source>
        <dbReference type="Proteomes" id="UP001054846"/>
    </source>
</evidence>
<proteinExistence type="predicted"/>
<protein>
    <submittedName>
        <fullName evidence="3">Uncharacterized protein</fullName>
    </submittedName>
</protein>
<evidence type="ECO:0000313" key="3">
    <source>
        <dbReference type="EMBL" id="UFP94212.1"/>
    </source>
</evidence>
<evidence type="ECO:0000256" key="1">
    <source>
        <dbReference type="ARBA" id="ARBA00022741"/>
    </source>
</evidence>
<accession>A0ABY3PKT3</accession>
<organism evidence="3 4">
    <name type="scientific">Gloeobacter morelensis MG652769</name>
    <dbReference type="NCBI Taxonomy" id="2781736"/>
    <lineage>
        <taxon>Bacteria</taxon>
        <taxon>Bacillati</taxon>
        <taxon>Cyanobacteriota</taxon>
        <taxon>Cyanophyceae</taxon>
        <taxon>Gloeobacterales</taxon>
        <taxon>Gloeobacteraceae</taxon>
        <taxon>Gloeobacter</taxon>
        <taxon>Gloeobacter morelensis</taxon>
    </lineage>
</organism>
<gene>
    <name evidence="3" type="ORF">ISF26_21025</name>
</gene>
<dbReference type="SUPFAM" id="SSF50465">
    <property type="entry name" value="EF-Tu/eEF-1alpha/eIF2-gamma C-terminal domain"/>
    <property type="match status" value="1"/>
</dbReference>
<keyword evidence="1" id="KW-0547">Nucleotide-binding</keyword>
<dbReference type="Proteomes" id="UP001054846">
    <property type="component" value="Chromosome"/>
</dbReference>
<evidence type="ECO:0000256" key="2">
    <source>
        <dbReference type="ARBA" id="ARBA00023134"/>
    </source>
</evidence>
<sequence>MFNIRAKIYLKTVEEDGHSTPWFSGIRPSFNLNGELITCVVIELTGKEWMPLGHEYEVRIDFPYGDEYLDSFKPHEREEIMKNFEPGARFFLHVGAKIIAWGVVL</sequence>
<keyword evidence="2" id="KW-0342">GTP-binding</keyword>
<dbReference type="InterPro" id="IPR009001">
    <property type="entry name" value="Transl_elong_EF1A/Init_IF2_C"/>
</dbReference>
<keyword evidence="4" id="KW-1185">Reference proteome</keyword>
<reference evidence="3 4" key="1">
    <citation type="journal article" date="2021" name="Genome Biol. Evol.">
        <title>Complete Genome Sequencing of a Novel Gloeobacter Species from a Waterfall Cave in Mexico.</title>
        <authorList>
            <person name="Saw J.H."/>
            <person name="Cardona T."/>
            <person name="Montejano G."/>
        </authorList>
    </citation>
    <scope>NUCLEOTIDE SEQUENCE [LARGE SCALE GENOMIC DNA]</scope>
    <source>
        <strain evidence="3">MG652769</strain>
    </source>
</reference>
<dbReference type="RefSeq" id="WP_230841267.1">
    <property type="nucleotide sequence ID" value="NZ_CP063845.1"/>
</dbReference>
<dbReference type="EMBL" id="CP063845">
    <property type="protein sequence ID" value="UFP94212.1"/>
    <property type="molecule type" value="Genomic_DNA"/>
</dbReference>